<gene>
    <name evidence="4" type="ORF">C1A40_05025</name>
</gene>
<dbReference type="Pfam" id="PF07484">
    <property type="entry name" value="Collar"/>
    <property type="match status" value="1"/>
</dbReference>
<keyword evidence="5" id="KW-1185">Reference proteome</keyword>
<feature type="compositionally biased region" description="Polar residues" evidence="1">
    <location>
        <begin position="64"/>
        <end position="85"/>
    </location>
</feature>
<feature type="region of interest" description="Disordered" evidence="1">
    <location>
        <begin position="56"/>
        <end position="88"/>
    </location>
</feature>
<dbReference type="InterPro" id="IPR011083">
    <property type="entry name" value="Phage_tail_collar_dom"/>
</dbReference>
<evidence type="ECO:0000313" key="4">
    <source>
        <dbReference type="EMBL" id="AUS07266.1"/>
    </source>
</evidence>
<feature type="domain" description="Baseplate structural protein Gp10 C-terminal" evidence="3">
    <location>
        <begin position="63"/>
        <end position="148"/>
    </location>
</feature>
<organism evidence="4 5">
    <name type="scientific">Pseudotamlana carrageenivorans</name>
    <dbReference type="NCBI Taxonomy" id="2069432"/>
    <lineage>
        <taxon>Bacteria</taxon>
        <taxon>Pseudomonadati</taxon>
        <taxon>Bacteroidota</taxon>
        <taxon>Flavobacteriia</taxon>
        <taxon>Flavobacteriales</taxon>
        <taxon>Flavobacteriaceae</taxon>
        <taxon>Pseudotamlana</taxon>
    </lineage>
</organism>
<protein>
    <submittedName>
        <fullName evidence="4">Phage tail protein</fullName>
    </submittedName>
</protein>
<evidence type="ECO:0000259" key="3">
    <source>
        <dbReference type="Pfam" id="PF21939"/>
    </source>
</evidence>
<name>A0A2I7SMZ6_9FLAO</name>
<dbReference type="EMBL" id="CP025938">
    <property type="protein sequence ID" value="AUS07266.1"/>
    <property type="molecule type" value="Genomic_DNA"/>
</dbReference>
<dbReference type="Gene3D" id="3.90.1340.10">
    <property type="entry name" value="Phage tail collar domain"/>
    <property type="match status" value="1"/>
</dbReference>
<proteinExistence type="predicted"/>
<feature type="domain" description="Phage tail collar" evidence="2">
    <location>
        <begin position="1"/>
        <end position="53"/>
    </location>
</feature>
<evidence type="ECO:0000256" key="1">
    <source>
        <dbReference type="SAM" id="MobiDB-lite"/>
    </source>
</evidence>
<dbReference type="Proteomes" id="UP000236592">
    <property type="component" value="Chromosome"/>
</dbReference>
<evidence type="ECO:0000259" key="2">
    <source>
        <dbReference type="Pfam" id="PF07484"/>
    </source>
</evidence>
<dbReference type="InterPro" id="IPR053827">
    <property type="entry name" value="Gp10_C"/>
</dbReference>
<evidence type="ECO:0000313" key="5">
    <source>
        <dbReference type="Proteomes" id="UP000236592"/>
    </source>
</evidence>
<dbReference type="InterPro" id="IPR037053">
    <property type="entry name" value="Phage_tail_collar_dom_sf"/>
</dbReference>
<sequence>MFAGNFAPRGWAFCDGQLLAISQNQALFSLLGTTYGGDGRTTFALPDLRGRVPMHAGNGPGLTPRTQGAKSGSETNTLSVSQMPSHSHPVNAVAEDGDQSVPTGNVPAGTKVLDKEYANATPNTVMGSAMIGNQGGGQPVNNMQPYTAIRFIIALSGIYPSR</sequence>
<accession>A0A2I7SMZ6</accession>
<dbReference type="SUPFAM" id="SSF88874">
    <property type="entry name" value="Receptor-binding domain of short tail fibre protein gp12"/>
    <property type="match status" value="1"/>
</dbReference>
<dbReference type="Pfam" id="PF21939">
    <property type="entry name" value="Gp10_C"/>
    <property type="match status" value="1"/>
</dbReference>
<dbReference type="OrthoDB" id="9810174at2"/>
<dbReference type="AlphaFoldDB" id="A0A2I7SMZ6"/>
<dbReference type="KEGG" id="taj:C1A40_05025"/>
<reference evidence="5" key="1">
    <citation type="submission" date="2018-01" db="EMBL/GenBank/DDBJ databases">
        <title>Complete genome of Tamlana sp. UJ94.</title>
        <authorList>
            <person name="Jung J."/>
            <person name="Chung D."/>
            <person name="Bae S.S."/>
            <person name="Baek K."/>
        </authorList>
    </citation>
    <scope>NUCLEOTIDE SEQUENCE [LARGE SCALE GENOMIC DNA]</scope>
    <source>
        <strain evidence="5">UJ94</strain>
    </source>
</reference>